<organism evidence="3 4">
    <name type="scientific">Massilia eburnea</name>
    <dbReference type="NCBI Taxonomy" id="1776165"/>
    <lineage>
        <taxon>Bacteria</taxon>
        <taxon>Pseudomonadati</taxon>
        <taxon>Pseudomonadota</taxon>
        <taxon>Betaproteobacteria</taxon>
        <taxon>Burkholderiales</taxon>
        <taxon>Oxalobacteraceae</taxon>
        <taxon>Telluria group</taxon>
        <taxon>Massilia</taxon>
    </lineage>
</organism>
<evidence type="ECO:0000256" key="1">
    <source>
        <dbReference type="SAM" id="SignalP"/>
    </source>
</evidence>
<evidence type="ECO:0000313" key="4">
    <source>
        <dbReference type="Proteomes" id="UP000472320"/>
    </source>
</evidence>
<protein>
    <submittedName>
        <fullName evidence="3">PEP-CTERM sorting domain-containing protein</fullName>
    </submittedName>
</protein>
<dbReference type="NCBIfam" id="TIGR02595">
    <property type="entry name" value="PEP_CTERM"/>
    <property type="match status" value="1"/>
</dbReference>
<dbReference type="SUPFAM" id="SSF49785">
    <property type="entry name" value="Galactose-binding domain-like"/>
    <property type="match status" value="1"/>
</dbReference>
<feature type="chain" id="PRO_5026663069" evidence="1">
    <location>
        <begin position="23"/>
        <end position="225"/>
    </location>
</feature>
<reference evidence="3 4" key="1">
    <citation type="submission" date="2019-11" db="EMBL/GenBank/DDBJ databases">
        <title>Type strains purchased from KCTC, JCM and DSMZ.</title>
        <authorList>
            <person name="Lu H."/>
        </authorList>
    </citation>
    <scope>NUCLEOTIDE SEQUENCE [LARGE SCALE GENOMIC DNA]</scope>
    <source>
        <strain evidence="3 4">JCM 31587</strain>
    </source>
</reference>
<sequence length="225" mass="23171">MKMTCVGLLAAAALLLGAPATAGVMAYGGTVLSAPAGSFGLLAPRLFDQSGLSKSYVSGTTDFTQYAASGVTHLGSSTTNGTGYYAAAGATVDIDLGQTLLLRSLALWNDNDAQGVKNFSLSLADNPAFANAVSLGSFVAQYGYNNTFLSYSRGTAAQLFDLNDAVGRYVRIKFETANSGSNINVGELVFGAQPPQEIPEPGTIMLTGLGLLAVACCRRRSGTTK</sequence>
<evidence type="ECO:0000313" key="3">
    <source>
        <dbReference type="EMBL" id="MTW11099.1"/>
    </source>
</evidence>
<dbReference type="EMBL" id="WNKX01000007">
    <property type="protein sequence ID" value="MTW11099.1"/>
    <property type="molecule type" value="Genomic_DNA"/>
</dbReference>
<keyword evidence="4" id="KW-1185">Reference proteome</keyword>
<name>A0A6L6QFV4_9BURK</name>
<feature type="signal peptide" evidence="1">
    <location>
        <begin position="1"/>
        <end position="22"/>
    </location>
</feature>
<dbReference type="InterPro" id="IPR008979">
    <property type="entry name" value="Galactose-bd-like_sf"/>
</dbReference>
<dbReference type="OrthoDB" id="9152028at2"/>
<proteinExistence type="predicted"/>
<accession>A0A6L6QFV4</accession>
<dbReference type="InterPro" id="IPR013424">
    <property type="entry name" value="Ice-binding_C"/>
</dbReference>
<dbReference type="Gene3D" id="2.60.120.260">
    <property type="entry name" value="Galactose-binding domain-like"/>
    <property type="match status" value="1"/>
</dbReference>
<comment type="caution">
    <text evidence="3">The sequence shown here is derived from an EMBL/GenBank/DDBJ whole genome shotgun (WGS) entry which is preliminary data.</text>
</comment>
<gene>
    <name evidence="3" type="ORF">GM658_10840</name>
</gene>
<feature type="domain" description="Ice-binding protein C-terminal" evidence="2">
    <location>
        <begin position="198"/>
        <end position="219"/>
    </location>
</feature>
<evidence type="ECO:0000259" key="2">
    <source>
        <dbReference type="Pfam" id="PF07589"/>
    </source>
</evidence>
<keyword evidence="1" id="KW-0732">Signal</keyword>
<dbReference type="AlphaFoldDB" id="A0A6L6QFV4"/>
<dbReference type="Pfam" id="PF07589">
    <property type="entry name" value="PEP-CTERM"/>
    <property type="match status" value="1"/>
</dbReference>
<dbReference type="RefSeq" id="WP_155454069.1">
    <property type="nucleotide sequence ID" value="NZ_WNKX01000007.1"/>
</dbReference>
<dbReference type="Proteomes" id="UP000472320">
    <property type="component" value="Unassembled WGS sequence"/>
</dbReference>